<dbReference type="Proteomes" id="UP000306196">
    <property type="component" value="Unassembled WGS sequence"/>
</dbReference>
<keyword evidence="1" id="KW-0472">Membrane</keyword>
<evidence type="ECO:0000313" key="3">
    <source>
        <dbReference type="Proteomes" id="UP000306196"/>
    </source>
</evidence>
<feature type="transmembrane region" description="Helical" evidence="1">
    <location>
        <begin position="12"/>
        <end position="31"/>
    </location>
</feature>
<proteinExistence type="predicted"/>
<dbReference type="AlphaFoldDB" id="A0A5R8K8P5"/>
<organism evidence="2 3">
    <name type="scientific">Phragmitibacter flavus</name>
    <dbReference type="NCBI Taxonomy" id="2576071"/>
    <lineage>
        <taxon>Bacteria</taxon>
        <taxon>Pseudomonadati</taxon>
        <taxon>Verrucomicrobiota</taxon>
        <taxon>Verrucomicrobiia</taxon>
        <taxon>Verrucomicrobiales</taxon>
        <taxon>Verrucomicrobiaceae</taxon>
        <taxon>Phragmitibacter</taxon>
    </lineage>
</organism>
<comment type="caution">
    <text evidence="2">The sequence shown here is derived from an EMBL/GenBank/DDBJ whole genome shotgun (WGS) entry which is preliminary data.</text>
</comment>
<dbReference type="OrthoDB" id="176055at2"/>
<evidence type="ECO:0000256" key="1">
    <source>
        <dbReference type="SAM" id="Phobius"/>
    </source>
</evidence>
<evidence type="ECO:0000313" key="2">
    <source>
        <dbReference type="EMBL" id="TLD68702.1"/>
    </source>
</evidence>
<sequence>MNTDRHRWVKVVELMVGFWLAAGGLMAGSVMKPDIDPKSGIDMELESWLERCPQAGMVPVTWKVSNATRVPLTWQLDFSSGNGYGSSAVRNSSYSITVQAGQKGELTLYVPVTQMMSGYYGGRDLEWKVTGHGVRGSGSLDSIGHSSSGTQYVGLSEGAVGTGGWNALDTELGSGSSAKELRGTELDMRKAPEDWRGYTGLAQLWMTEGEWLAMSEVARAAVQDWVGFGGRMFVLVEDLGIERVAALGLPPMIGEGHPMGAGWVRRVEWDGKVLPVKEVAKWVREEHEDLNRVLVKYDDRWTLVKQMGRLNLNTPLVFGFMVVFGLLVGPVNLFWFAGAGRRSRLFWTTPLLSIAGSLVLMVLMIVQDGFGGTGVRQVLVMLQPESKRMGVVQEQASKTGVLVGSAFAKGEPMMLTPLNVERSRSSSQMKDEFEETNQSASGSWFASRSIQAQLMMSVRPTRAAVEFFASAEPGGAPEVLSSVGVALDEVYVRDMKGAVWKVSDLGTGERRRMEASSLKELLEWMEKEMEVQAGPTMKAMLEGLRSREGFVFAVADETGDLAMESLDSIRWEGSRLLVVGPVQKDEG</sequence>
<dbReference type="RefSeq" id="WP_138088314.1">
    <property type="nucleotide sequence ID" value="NZ_VAUV01000020.1"/>
</dbReference>
<feature type="transmembrane region" description="Helical" evidence="1">
    <location>
        <begin position="316"/>
        <end position="338"/>
    </location>
</feature>
<accession>A0A5R8K8P5</accession>
<keyword evidence="1" id="KW-1133">Transmembrane helix</keyword>
<protein>
    <submittedName>
        <fullName evidence="2">Uncharacterized protein</fullName>
    </submittedName>
</protein>
<name>A0A5R8K8P5_9BACT</name>
<dbReference type="EMBL" id="VAUV01000020">
    <property type="protein sequence ID" value="TLD68702.1"/>
    <property type="molecule type" value="Genomic_DNA"/>
</dbReference>
<feature type="transmembrane region" description="Helical" evidence="1">
    <location>
        <begin position="345"/>
        <end position="366"/>
    </location>
</feature>
<keyword evidence="3" id="KW-1185">Reference proteome</keyword>
<gene>
    <name evidence="2" type="ORF">FEM03_21200</name>
</gene>
<reference evidence="2 3" key="1">
    <citation type="submission" date="2019-05" db="EMBL/GenBank/DDBJ databases">
        <title>Verrucobacter flavum gen. nov., sp. nov. a new member of the family Verrucomicrobiaceae.</title>
        <authorList>
            <person name="Szuroczki S."/>
            <person name="Abbaszade G."/>
            <person name="Szabo A."/>
            <person name="Felfoldi T."/>
            <person name="Schumann P."/>
            <person name="Boka K."/>
            <person name="Keki Z."/>
            <person name="Toumi M."/>
            <person name="Toth E."/>
        </authorList>
    </citation>
    <scope>NUCLEOTIDE SEQUENCE [LARGE SCALE GENOMIC DNA]</scope>
    <source>
        <strain evidence="2 3">MG-N-17</strain>
    </source>
</reference>
<keyword evidence="1" id="KW-0812">Transmembrane</keyword>